<evidence type="ECO:0000313" key="6">
    <source>
        <dbReference type="Proteomes" id="UP000009234"/>
    </source>
</evidence>
<keyword evidence="2" id="KW-0175">Coiled coil</keyword>
<keyword evidence="3" id="KW-1133">Transmembrane helix</keyword>
<feature type="transmembrane region" description="Helical" evidence="3">
    <location>
        <begin position="463"/>
        <end position="483"/>
    </location>
</feature>
<dbReference type="EMBL" id="CP002780">
    <property type="protein sequence ID" value="AEG60014.1"/>
    <property type="molecule type" value="Genomic_DNA"/>
</dbReference>
<dbReference type="Pfam" id="PF10145">
    <property type="entry name" value="PhageMin_Tail"/>
    <property type="match status" value="1"/>
</dbReference>
<keyword evidence="6" id="KW-1185">Reference proteome</keyword>
<evidence type="ECO:0000256" key="1">
    <source>
        <dbReference type="ARBA" id="ARBA00022612"/>
    </source>
</evidence>
<dbReference type="PANTHER" id="PTHR37813">
    <property type="entry name" value="FELS-2 PROPHAGE PROTEIN"/>
    <property type="match status" value="1"/>
</dbReference>
<dbReference type="PANTHER" id="PTHR37813:SF1">
    <property type="entry name" value="FELS-2 PROPHAGE PROTEIN"/>
    <property type="match status" value="1"/>
</dbReference>
<evidence type="ECO:0000259" key="4">
    <source>
        <dbReference type="Pfam" id="PF10145"/>
    </source>
</evidence>
<organism evidence="5 6">
    <name type="scientific">Desulforamulus ruminis (strain ATCC 23193 / DSM 2154 / NCIMB 8452 / DL)</name>
    <name type="common">Desulfotomaculum ruminis</name>
    <dbReference type="NCBI Taxonomy" id="696281"/>
    <lineage>
        <taxon>Bacteria</taxon>
        <taxon>Bacillati</taxon>
        <taxon>Bacillota</taxon>
        <taxon>Clostridia</taxon>
        <taxon>Eubacteriales</taxon>
        <taxon>Peptococcaceae</taxon>
        <taxon>Desulforamulus</taxon>
    </lineage>
</organism>
<dbReference type="RefSeq" id="WP_013841778.1">
    <property type="nucleotide sequence ID" value="NC_015589.1"/>
</dbReference>
<accession>F6DTF2</accession>
<feature type="transmembrane region" description="Helical" evidence="3">
    <location>
        <begin position="546"/>
        <end position="573"/>
    </location>
</feature>
<dbReference type="HOGENOM" id="CLU_401566_0_0_9"/>
<reference evidence="5 6" key="2">
    <citation type="journal article" date="2012" name="Stand. Genomic Sci.">
        <title>Complete genome sequence of the sulfate-reducing firmicute Desulfotomaculum ruminis type strain (DL(T)).</title>
        <authorList>
            <person name="Spring S."/>
            <person name="Visser M."/>
            <person name="Lu M."/>
            <person name="Copeland A."/>
            <person name="Lapidus A."/>
            <person name="Lucas S."/>
            <person name="Cheng J.F."/>
            <person name="Han C."/>
            <person name="Tapia R."/>
            <person name="Goodwin L.A."/>
            <person name="Pitluck S."/>
            <person name="Ivanova N."/>
            <person name="Land M."/>
            <person name="Hauser L."/>
            <person name="Larimer F."/>
            <person name="Rohde M."/>
            <person name="Goker M."/>
            <person name="Detter J.C."/>
            <person name="Kyrpides N.C."/>
            <person name="Woyke T."/>
            <person name="Schaap P.J."/>
            <person name="Plugge C.M."/>
            <person name="Muyzer G."/>
            <person name="Kuever J."/>
            <person name="Pereira I.A."/>
            <person name="Parshina S.N."/>
            <person name="Bernier-Latmani R."/>
            <person name="Stams A.J."/>
            <person name="Klenk H.P."/>
        </authorList>
    </citation>
    <scope>NUCLEOTIDE SEQUENCE [LARGE SCALE GENOMIC DNA]</scope>
    <source>
        <strain evidence="6">ATCC 23193 / DSM 2154 / NCIB 8452 / DL</strain>
    </source>
</reference>
<evidence type="ECO:0000256" key="2">
    <source>
        <dbReference type="SAM" id="Coils"/>
    </source>
</evidence>
<dbReference type="OrthoDB" id="1802946at2"/>
<dbReference type="NCBIfam" id="TIGR01760">
    <property type="entry name" value="tape_meas_TP901"/>
    <property type="match status" value="1"/>
</dbReference>
<dbReference type="STRING" id="696281.Desru_1750"/>
<sequence>MSSTTMTVALVLTAMNNMGPNINSARRMISGLSTNIEDAQRKLQKYQELRDSGMNHLRGAAVMAIPLEESIRNATKFESVMKNVELANYDSTVPLNLQEEQLEKLSELALQLGADTAFNNTEAAQAQRALLRNGMEYEDVMTGGAKASMYLAQTAEIAATAAADAVSQITNMFQLNGSQLMQVADDINRAANASSAEVQAIMHDMQQVGGTAHIMGLQAKETTLLLGTLHNMGLGDSSGNYLNDMLINLDKVTPKAQKALYSMGWLKDAQVSYTKTGKMQISGGENSLFDERGQLRSAQHLVNSLRAALAGVNLEGLYNANGELLPAEEIDQLIESSNKLQVLQNFKDVFGIQGMRAAIALAQNGKGSYEEMVQKAERMKAIDEQVAEMQGTLAGMFESLMGSWETLMTSSGSPMIDEMKSFVKWATNTTNAVMEWTKANPEATRAILRLVGGMALIRGSMGLFNVIRGFFGPILIFLSNFASKAQGLYTAFKYFRQGNGIFRALWSAIAFGHPLLTKVGNVLGGFGKKALTVGAQALLAGARIALAWLIGLGPVGWIILGVTAAIAAGVAAWKTNFGGFRDWVISWASKVVDVINKVRTAFGKDPVHFNWMDKPSIGDFKAQEYQKPQVLSNSGGNDNRKYEFNIQSTDPKGAAREVHNLLGGSVLDKYQLSRDPRLQDPVLVK</sequence>
<feature type="coiled-coil region" evidence="2">
    <location>
        <begin position="22"/>
        <end position="56"/>
    </location>
</feature>
<dbReference type="Proteomes" id="UP000009234">
    <property type="component" value="Chromosome"/>
</dbReference>
<keyword evidence="3" id="KW-0472">Membrane</keyword>
<dbReference type="eggNOG" id="COG5283">
    <property type="taxonomic scope" value="Bacteria"/>
</dbReference>
<feature type="domain" description="Phage tail tape measure protein" evidence="4">
    <location>
        <begin position="107"/>
        <end position="312"/>
    </location>
</feature>
<name>F6DTF2_DESRL</name>
<evidence type="ECO:0000313" key="5">
    <source>
        <dbReference type="EMBL" id="AEG60014.1"/>
    </source>
</evidence>
<keyword evidence="1" id="KW-1188">Viral release from host cell</keyword>
<proteinExistence type="predicted"/>
<reference evidence="6" key="1">
    <citation type="submission" date="2011-05" db="EMBL/GenBank/DDBJ databases">
        <title>Complete sequence of Desulfotomaculum ruminis DSM 2154.</title>
        <authorList>
            <person name="Lucas S."/>
            <person name="Copeland A."/>
            <person name="Lapidus A."/>
            <person name="Cheng J.-F."/>
            <person name="Goodwin L."/>
            <person name="Pitluck S."/>
            <person name="Lu M."/>
            <person name="Detter J.C."/>
            <person name="Han C."/>
            <person name="Tapia R."/>
            <person name="Land M."/>
            <person name="Hauser L."/>
            <person name="Kyrpides N."/>
            <person name="Ivanova N."/>
            <person name="Mikhailova N."/>
            <person name="Pagani I."/>
            <person name="Stams A.J.M."/>
            <person name="Plugge C.M."/>
            <person name="Muyzer G."/>
            <person name="Kuever J."/>
            <person name="Parshina S.N."/>
            <person name="Ivanova A.E."/>
            <person name="Nazina T.N."/>
            <person name="Brambilla E."/>
            <person name="Spring S."/>
            <person name="Klenk H.-P."/>
            <person name="Woyke T."/>
        </authorList>
    </citation>
    <scope>NUCLEOTIDE SEQUENCE [LARGE SCALE GENOMIC DNA]</scope>
    <source>
        <strain evidence="6">ATCC 23193 / DSM 2154 / NCIB 8452 / DL</strain>
    </source>
</reference>
<feature type="transmembrane region" description="Helical" evidence="3">
    <location>
        <begin position="504"/>
        <end position="526"/>
    </location>
</feature>
<protein>
    <submittedName>
        <fullName evidence="5">Phage tail tape measure protein, TP901 family</fullName>
    </submittedName>
</protein>
<evidence type="ECO:0000256" key="3">
    <source>
        <dbReference type="SAM" id="Phobius"/>
    </source>
</evidence>
<keyword evidence="3" id="KW-0812">Transmembrane</keyword>
<dbReference type="InterPro" id="IPR010090">
    <property type="entry name" value="Phage_tape_meas"/>
</dbReference>
<gene>
    <name evidence="5" type="ordered locus">Desru_1750</name>
</gene>
<dbReference type="AlphaFoldDB" id="F6DTF2"/>
<dbReference type="KEGG" id="dru:Desru_1750"/>